<proteinExistence type="inferred from homology"/>
<protein>
    <submittedName>
        <fullName evidence="5">PucR family transcriptional regulator ligand-binding domain-containing protein</fullName>
    </submittedName>
</protein>
<dbReference type="Pfam" id="PF07905">
    <property type="entry name" value="PucR"/>
    <property type="match status" value="1"/>
</dbReference>
<dbReference type="Pfam" id="PF17853">
    <property type="entry name" value="GGDEF_2"/>
    <property type="match status" value="1"/>
</dbReference>
<reference evidence="5" key="1">
    <citation type="submission" date="2024-05" db="EMBL/GenBank/DDBJ databases">
        <title>Metabacillus sp. nov., isolated from the rhizosphere soil of tomato plants.</title>
        <authorList>
            <person name="Ma R."/>
        </authorList>
    </citation>
    <scope>NUCLEOTIDE SEQUENCE</scope>
    <source>
        <strain evidence="5">DBTR6</strain>
    </source>
</reference>
<feature type="domain" description="Purine catabolism PurC-like" evidence="2">
    <location>
        <begin position="5"/>
        <end position="124"/>
    </location>
</feature>
<accession>A0ABS7UTJ0</accession>
<evidence type="ECO:0000259" key="3">
    <source>
        <dbReference type="Pfam" id="PF13556"/>
    </source>
</evidence>
<evidence type="ECO:0000259" key="4">
    <source>
        <dbReference type="Pfam" id="PF17853"/>
    </source>
</evidence>
<dbReference type="EMBL" id="JAIQUM010000036">
    <property type="protein sequence ID" value="MBZ5751625.1"/>
    <property type="molecule type" value="Genomic_DNA"/>
</dbReference>
<dbReference type="InterPro" id="IPR012914">
    <property type="entry name" value="PucR_dom"/>
</dbReference>
<feature type="domain" description="PucR C-terminal helix-turn-helix" evidence="3">
    <location>
        <begin position="486"/>
        <end position="544"/>
    </location>
</feature>
<dbReference type="RefSeq" id="WP_224139951.1">
    <property type="nucleotide sequence ID" value="NZ_JAIQUM010000036.1"/>
</dbReference>
<dbReference type="InterPro" id="IPR042070">
    <property type="entry name" value="PucR_C-HTH_sf"/>
</dbReference>
<comment type="caution">
    <text evidence="5">The sequence shown here is derived from an EMBL/GenBank/DDBJ whole genome shotgun (WGS) entry which is preliminary data.</text>
</comment>
<dbReference type="Pfam" id="PF13556">
    <property type="entry name" value="HTH_30"/>
    <property type="match status" value="1"/>
</dbReference>
<dbReference type="InterPro" id="IPR041522">
    <property type="entry name" value="CdaR_GGDEF"/>
</dbReference>
<comment type="similarity">
    <text evidence="1">Belongs to the CdaR family.</text>
</comment>
<keyword evidence="6" id="KW-1185">Reference proteome</keyword>
<dbReference type="InterPro" id="IPR051448">
    <property type="entry name" value="CdaR-like_regulators"/>
</dbReference>
<dbReference type="InterPro" id="IPR025736">
    <property type="entry name" value="PucR_C-HTH_dom"/>
</dbReference>
<evidence type="ECO:0000313" key="6">
    <source>
        <dbReference type="Proteomes" id="UP001165287"/>
    </source>
</evidence>
<feature type="domain" description="CdaR GGDEF-like" evidence="4">
    <location>
        <begin position="292"/>
        <end position="433"/>
    </location>
</feature>
<name>A0ABS7UTJ0_9BACI</name>
<evidence type="ECO:0000313" key="5">
    <source>
        <dbReference type="EMBL" id="MBZ5751625.1"/>
    </source>
</evidence>
<dbReference type="PANTHER" id="PTHR33744:SF1">
    <property type="entry name" value="DNA-BINDING TRANSCRIPTIONAL ACTIVATOR ADER"/>
    <property type="match status" value="1"/>
</dbReference>
<organism evidence="5 6">
    <name type="scientific">Metabacillus rhizolycopersici</name>
    <dbReference type="NCBI Taxonomy" id="2875709"/>
    <lineage>
        <taxon>Bacteria</taxon>
        <taxon>Bacillati</taxon>
        <taxon>Bacillota</taxon>
        <taxon>Bacilli</taxon>
        <taxon>Bacillales</taxon>
        <taxon>Bacillaceae</taxon>
        <taxon>Metabacillus</taxon>
    </lineage>
</organism>
<sequence>MKMNELLQIPIFTNAKLVAGKNGVGRSVQTVNMMDTPDIIHFLKPNELLVTTAYFIRDNPTEMVKLIKYMAKNDCSGLGIKTRRFIQTIPSEVINIANEENLPLIELPIEHSLGKIVNESLSHILKKRAKELQFAINTQREFTKLVHKGEKLPKIIDHLSTILEKPILLIDHLNNVLVKTHHFHSNEMKKLLENIVKDLEENHTLMKHQPHCFSIYNPTSLKGKLVHFFSIDTYFKKSYLIIIGFGFPLDEHTLLSVEQVANVISFDLLKQHALSEKNLHFKNNFFTALLDGDIPEVEIVKRGERYGLNQNHLYNVIACKIDEKNENQVQSFTFYNSFQEEIFKFTIYEQLKAKFSKRLIDISIFIMKDVFVLLISVDKEKKQTDFQLTKLIRSIQKELHEQLNLSVSFGVSSNFRNIRSIKKGYQQALEAIETGYQLRKNKFIQTYHTKDIAELLQMIPLNILTEFYESTLKELAYTTNKDLLVLVQTISVFIENHCQIAETAKQLFVHRNTVIYRLEKCEELLTISFKDADETLRLRIALLIRSFLLEKIKP</sequence>
<dbReference type="PANTHER" id="PTHR33744">
    <property type="entry name" value="CARBOHYDRATE DIACID REGULATOR"/>
    <property type="match status" value="1"/>
</dbReference>
<evidence type="ECO:0000259" key="2">
    <source>
        <dbReference type="Pfam" id="PF07905"/>
    </source>
</evidence>
<gene>
    <name evidence="5" type="ORF">K9V48_15570</name>
</gene>
<evidence type="ECO:0000256" key="1">
    <source>
        <dbReference type="ARBA" id="ARBA00006754"/>
    </source>
</evidence>
<dbReference type="Proteomes" id="UP001165287">
    <property type="component" value="Unassembled WGS sequence"/>
</dbReference>
<dbReference type="Gene3D" id="1.10.10.2840">
    <property type="entry name" value="PucR C-terminal helix-turn-helix domain"/>
    <property type="match status" value="1"/>
</dbReference>